<evidence type="ECO:0000259" key="7">
    <source>
        <dbReference type="Pfam" id="PF01058"/>
    </source>
</evidence>
<proteinExistence type="inferred from homology"/>
<comment type="cofactor">
    <cofactor evidence="1">
        <name>[4Fe-4S] cluster</name>
        <dbReference type="ChEBI" id="CHEBI:49883"/>
    </cofactor>
</comment>
<evidence type="ECO:0000313" key="9">
    <source>
        <dbReference type="Proteomes" id="UP000177565"/>
    </source>
</evidence>
<dbReference type="PANTHER" id="PTHR42989">
    <property type="entry name" value="HYDROGENASE-4 COMPONENT I"/>
    <property type="match status" value="1"/>
</dbReference>
<evidence type="ECO:0000256" key="1">
    <source>
        <dbReference type="ARBA" id="ARBA00001966"/>
    </source>
</evidence>
<evidence type="ECO:0000256" key="3">
    <source>
        <dbReference type="ARBA" id="ARBA00022485"/>
    </source>
</evidence>
<name>A0A1G2MS92_9BACT</name>
<dbReference type="Gene3D" id="3.40.50.12280">
    <property type="match status" value="1"/>
</dbReference>
<evidence type="ECO:0000256" key="2">
    <source>
        <dbReference type="ARBA" id="ARBA00009173"/>
    </source>
</evidence>
<reference evidence="8 9" key="1">
    <citation type="journal article" date="2016" name="Nat. Commun.">
        <title>Thousands of microbial genomes shed light on interconnected biogeochemical processes in an aquifer system.</title>
        <authorList>
            <person name="Anantharaman K."/>
            <person name="Brown C.T."/>
            <person name="Hug L.A."/>
            <person name="Sharon I."/>
            <person name="Castelle C.J."/>
            <person name="Probst A.J."/>
            <person name="Thomas B.C."/>
            <person name="Singh A."/>
            <person name="Wilkins M.J."/>
            <person name="Karaoz U."/>
            <person name="Brodie E.L."/>
            <person name="Williams K.H."/>
            <person name="Hubbard S.S."/>
            <person name="Banfield J.F."/>
        </authorList>
    </citation>
    <scope>NUCLEOTIDE SEQUENCE [LARGE SCALE GENOMIC DNA]</scope>
</reference>
<organism evidence="8 9">
    <name type="scientific">Candidatus Taylorbacteria bacterium RIFCSPHIGHO2_02_FULL_46_13</name>
    <dbReference type="NCBI Taxonomy" id="1802312"/>
    <lineage>
        <taxon>Bacteria</taxon>
        <taxon>Candidatus Tayloriibacteriota</taxon>
    </lineage>
</organism>
<dbReference type="GO" id="GO:0046872">
    <property type="term" value="F:metal ion binding"/>
    <property type="evidence" value="ECO:0007669"/>
    <property type="project" value="UniProtKB-KW"/>
</dbReference>
<evidence type="ECO:0000256" key="4">
    <source>
        <dbReference type="ARBA" id="ARBA00022723"/>
    </source>
</evidence>
<keyword evidence="4" id="KW-0479">Metal-binding</keyword>
<dbReference type="GO" id="GO:0051539">
    <property type="term" value="F:4 iron, 4 sulfur cluster binding"/>
    <property type="evidence" value="ECO:0007669"/>
    <property type="project" value="UniProtKB-KW"/>
</dbReference>
<comment type="similarity">
    <text evidence="2">Belongs to the complex I 20 kDa subunit family.</text>
</comment>
<evidence type="ECO:0000313" key="8">
    <source>
        <dbReference type="EMBL" id="OHA26770.1"/>
    </source>
</evidence>
<evidence type="ECO:0000256" key="5">
    <source>
        <dbReference type="ARBA" id="ARBA00023004"/>
    </source>
</evidence>
<dbReference type="InterPro" id="IPR006137">
    <property type="entry name" value="NADH_UbQ_OxRdtase-like_20kDa"/>
</dbReference>
<dbReference type="EMBL" id="MHRQ01000016">
    <property type="protein sequence ID" value="OHA26770.1"/>
    <property type="molecule type" value="Genomic_DNA"/>
</dbReference>
<dbReference type="SUPFAM" id="SSF56770">
    <property type="entry name" value="HydA/Nqo6-like"/>
    <property type="match status" value="1"/>
</dbReference>
<dbReference type="PANTHER" id="PTHR42989:SF1">
    <property type="entry name" value="FORMATE HYDROGENLYASE SUBUNIT 7-RELATED"/>
    <property type="match status" value="1"/>
</dbReference>
<evidence type="ECO:0000256" key="6">
    <source>
        <dbReference type="ARBA" id="ARBA00023014"/>
    </source>
</evidence>
<dbReference type="STRING" id="1802312.A3C06_01345"/>
<sequence length="188" mass="20340">MLKFFSKILFTPQNVISIHSASRTEKMGVLAVGEKIEQKVKRLFRGSLAIRQVDAGSDNAVEQELVALSNAFYDVERFGIHFVASPKHADMLLVSGPVTRNMAEALRRAYAATPEPKIVVAVGNDAIDGGIYKGSYAILDGVHTVIPVNYQIHGDPPTPLAILQGLLDILEIIDCESVTTANSPAVQE</sequence>
<keyword evidence="5" id="KW-0408">Iron</keyword>
<keyword evidence="3" id="KW-0004">4Fe-4S</keyword>
<dbReference type="Pfam" id="PF01058">
    <property type="entry name" value="Oxidored_q6"/>
    <property type="match status" value="1"/>
</dbReference>
<accession>A0A1G2MS92</accession>
<feature type="domain" description="NADH:ubiquinone oxidoreductase-like 20kDa subunit" evidence="7">
    <location>
        <begin position="63"/>
        <end position="168"/>
    </location>
</feature>
<protein>
    <recommendedName>
        <fullName evidence="7">NADH:ubiquinone oxidoreductase-like 20kDa subunit domain-containing protein</fullName>
    </recommendedName>
</protein>
<dbReference type="AlphaFoldDB" id="A0A1G2MS92"/>
<dbReference type="InterPro" id="IPR052375">
    <property type="entry name" value="Complex_I_20kDa-like"/>
</dbReference>
<comment type="caution">
    <text evidence="8">The sequence shown here is derived from an EMBL/GenBank/DDBJ whole genome shotgun (WGS) entry which is preliminary data.</text>
</comment>
<keyword evidence="6" id="KW-0411">Iron-sulfur</keyword>
<dbReference type="Proteomes" id="UP000177565">
    <property type="component" value="Unassembled WGS sequence"/>
</dbReference>
<gene>
    <name evidence="8" type="ORF">A3C06_01345</name>
</gene>